<feature type="transmembrane region" description="Helical" evidence="1">
    <location>
        <begin position="172"/>
        <end position="192"/>
    </location>
</feature>
<evidence type="ECO:0000256" key="1">
    <source>
        <dbReference type="SAM" id="Phobius"/>
    </source>
</evidence>
<sequence>MRNLSARQVTGLLIVGTTSGMAIPLVLWLIRDPAWFVTDLLGVNQAASSIPWAWVLAAVIVVAYVAYTFWAVPFVKEHATSFTGLKLLAIPLALVTGTLEELLFRKFLMDWLDGLGAAGVLQVLAAAVAFGVAHSLWVLFSRDARIIVPVVTATTALGAALGATYLLADRNVLPVIAAHIAINLVIEPWLLLSSINGRWDTSTHEPVSDIRVK</sequence>
<dbReference type="Pfam" id="PF02517">
    <property type="entry name" value="Rce1-like"/>
    <property type="match status" value="1"/>
</dbReference>
<name>A0A1P8U808_9MICO</name>
<dbReference type="KEGG" id="maur:BOH66_08255"/>
<dbReference type="Proteomes" id="UP000187185">
    <property type="component" value="Chromosome"/>
</dbReference>
<accession>A0A1P8U808</accession>
<keyword evidence="1" id="KW-1133">Transmembrane helix</keyword>
<dbReference type="EMBL" id="CP018762">
    <property type="protein sequence ID" value="APZ34234.1"/>
    <property type="molecule type" value="Genomic_DNA"/>
</dbReference>
<dbReference type="GO" id="GO:0004175">
    <property type="term" value="F:endopeptidase activity"/>
    <property type="evidence" value="ECO:0007669"/>
    <property type="project" value="UniProtKB-ARBA"/>
</dbReference>
<protein>
    <recommendedName>
        <fullName evidence="2">CAAX prenyl protease 2/Lysostaphin resistance protein A-like domain-containing protein</fullName>
    </recommendedName>
</protein>
<reference evidence="3 4" key="1">
    <citation type="submission" date="2016-12" db="EMBL/GenBank/DDBJ databases">
        <title>Complete genome sequence of Microbacterium aurum KACC 15219.</title>
        <authorList>
            <person name="Jung Y."/>
            <person name="Shin J.-H."/>
            <person name="Lee Y.-J."/>
            <person name="Yi H."/>
            <person name="Bahn Y.-S."/>
            <person name="Kim J.F."/>
            <person name="Lee D.-W."/>
        </authorList>
    </citation>
    <scope>NUCLEOTIDE SEQUENCE [LARGE SCALE GENOMIC DNA]</scope>
    <source>
        <strain evidence="3 4">KACC 15219</strain>
    </source>
</reference>
<proteinExistence type="predicted"/>
<dbReference type="InterPro" id="IPR003675">
    <property type="entry name" value="Rce1/LyrA-like_dom"/>
</dbReference>
<feature type="transmembrane region" description="Helical" evidence="1">
    <location>
        <begin position="84"/>
        <end position="104"/>
    </location>
</feature>
<feature type="domain" description="CAAX prenyl protease 2/Lysostaphin resistance protein A-like" evidence="2">
    <location>
        <begin position="87"/>
        <end position="185"/>
    </location>
</feature>
<keyword evidence="4" id="KW-1185">Reference proteome</keyword>
<dbReference type="STRING" id="36805.BOH66_08255"/>
<organism evidence="3 4">
    <name type="scientific">Microbacterium aurum</name>
    <dbReference type="NCBI Taxonomy" id="36805"/>
    <lineage>
        <taxon>Bacteria</taxon>
        <taxon>Bacillati</taxon>
        <taxon>Actinomycetota</taxon>
        <taxon>Actinomycetes</taxon>
        <taxon>Micrococcales</taxon>
        <taxon>Microbacteriaceae</taxon>
        <taxon>Microbacterium</taxon>
    </lineage>
</organism>
<dbReference type="AlphaFoldDB" id="A0A1P8U808"/>
<evidence type="ECO:0000259" key="2">
    <source>
        <dbReference type="Pfam" id="PF02517"/>
    </source>
</evidence>
<gene>
    <name evidence="3" type="ORF">BOH66_08255</name>
</gene>
<feature type="transmembrane region" description="Helical" evidence="1">
    <location>
        <begin position="50"/>
        <end position="72"/>
    </location>
</feature>
<feature type="transmembrane region" description="Helical" evidence="1">
    <location>
        <begin position="12"/>
        <end position="30"/>
    </location>
</feature>
<dbReference type="GO" id="GO:0080120">
    <property type="term" value="P:CAAX-box protein maturation"/>
    <property type="evidence" value="ECO:0007669"/>
    <property type="project" value="UniProtKB-ARBA"/>
</dbReference>
<evidence type="ECO:0000313" key="3">
    <source>
        <dbReference type="EMBL" id="APZ34234.1"/>
    </source>
</evidence>
<feature type="transmembrane region" description="Helical" evidence="1">
    <location>
        <begin position="146"/>
        <end position="166"/>
    </location>
</feature>
<evidence type="ECO:0000313" key="4">
    <source>
        <dbReference type="Proteomes" id="UP000187185"/>
    </source>
</evidence>
<keyword evidence="1" id="KW-0472">Membrane</keyword>
<dbReference type="RefSeq" id="WP_076690548.1">
    <property type="nucleotide sequence ID" value="NZ_CP018762.1"/>
</dbReference>
<keyword evidence="1" id="KW-0812">Transmembrane</keyword>
<feature type="transmembrane region" description="Helical" evidence="1">
    <location>
        <begin position="116"/>
        <end position="139"/>
    </location>
</feature>